<evidence type="ECO:0000313" key="3">
    <source>
        <dbReference type="Proteomes" id="UP000229681"/>
    </source>
</evidence>
<name>A0A2M8PG76_9CHLR</name>
<proteinExistence type="predicted"/>
<reference evidence="2 3" key="1">
    <citation type="submission" date="2017-11" db="EMBL/GenBank/DDBJ databases">
        <title>Evolution of Phototrophy in the Chloroflexi Phylum Driven by Horizontal Gene Transfer.</title>
        <authorList>
            <person name="Ward L.M."/>
            <person name="Hemp J."/>
            <person name="Shih P.M."/>
            <person name="Mcglynn S.E."/>
            <person name="Fischer W."/>
        </authorList>
    </citation>
    <scope>NUCLEOTIDE SEQUENCE [LARGE SCALE GENOMIC DNA]</scope>
    <source>
        <strain evidence="2">JP3_13</strain>
    </source>
</reference>
<dbReference type="AlphaFoldDB" id="A0A2M8PG76"/>
<dbReference type="Gene3D" id="2.60.120.560">
    <property type="entry name" value="Exo-inulinase, domain 1"/>
    <property type="match status" value="1"/>
</dbReference>
<comment type="caution">
    <text evidence="2">The sequence shown here is derived from an EMBL/GenBank/DDBJ whole genome shotgun (WGS) entry which is preliminary data.</text>
</comment>
<protein>
    <submittedName>
        <fullName evidence="2">Uncharacterized protein</fullName>
    </submittedName>
</protein>
<feature type="signal peptide" evidence="1">
    <location>
        <begin position="1"/>
        <end position="28"/>
    </location>
</feature>
<dbReference type="EMBL" id="PGTM01000045">
    <property type="protein sequence ID" value="PJF36560.1"/>
    <property type="molecule type" value="Genomic_DNA"/>
</dbReference>
<accession>A0A2M8PG76</accession>
<evidence type="ECO:0000313" key="2">
    <source>
        <dbReference type="EMBL" id="PJF36560.1"/>
    </source>
</evidence>
<gene>
    <name evidence="2" type="ORF">CUN49_04845</name>
</gene>
<feature type="chain" id="PRO_5014799209" evidence="1">
    <location>
        <begin position="29"/>
        <end position="232"/>
    </location>
</feature>
<sequence length="232" mass="26236">MLHKALRRLLILALVVIALGAAASSVQAQGNRERIRLNIAPRMRALDLIRQLRAENLIPVGGSQQLTLPRAVINVRNQGFWYFPIGRGTALRDFVLHFEMRAAELPSETNGCGMAFRIIGDDDFSYVMLTRDRRVILIQRDRGENIVEFNQVIDDLEGIDATTYQLDATQLHFVTLVANGNELILFLNGVEITRETTARSVRGRFATMLFNEEGNLSNTECRYSNIFAWSLQ</sequence>
<organism evidence="2 3">
    <name type="scientific">Candidatus Thermofonsia Clade 1 bacterium</name>
    <dbReference type="NCBI Taxonomy" id="2364210"/>
    <lineage>
        <taxon>Bacteria</taxon>
        <taxon>Bacillati</taxon>
        <taxon>Chloroflexota</taxon>
        <taxon>Candidatus Thermofontia</taxon>
        <taxon>Candidatus Thermofonsia Clade 1</taxon>
    </lineage>
</organism>
<evidence type="ECO:0000256" key="1">
    <source>
        <dbReference type="SAM" id="SignalP"/>
    </source>
</evidence>
<dbReference type="Proteomes" id="UP000229681">
    <property type="component" value="Unassembled WGS sequence"/>
</dbReference>
<keyword evidence="1" id="KW-0732">Signal</keyword>